<feature type="chain" id="PRO_5034157447" evidence="2">
    <location>
        <begin position="24"/>
        <end position="426"/>
    </location>
</feature>
<reference evidence="3" key="1">
    <citation type="submission" date="2021-02" db="EMBL/GenBank/DDBJ databases">
        <title>Genome sequence Cadophora malorum strain M34.</title>
        <authorList>
            <person name="Stefanovic E."/>
            <person name="Vu D."/>
            <person name="Scully C."/>
            <person name="Dijksterhuis J."/>
            <person name="Roader J."/>
            <person name="Houbraken J."/>
        </authorList>
    </citation>
    <scope>NUCLEOTIDE SEQUENCE</scope>
    <source>
        <strain evidence="3">M34</strain>
    </source>
</reference>
<keyword evidence="4" id="KW-1185">Reference proteome</keyword>
<dbReference type="AlphaFoldDB" id="A0A8H7W388"/>
<evidence type="ECO:0000313" key="4">
    <source>
        <dbReference type="Proteomes" id="UP000664132"/>
    </source>
</evidence>
<comment type="caution">
    <text evidence="3">The sequence shown here is derived from an EMBL/GenBank/DDBJ whole genome shotgun (WGS) entry which is preliminary data.</text>
</comment>
<accession>A0A8H7W388</accession>
<dbReference type="EMBL" id="JAFJYH010000311">
    <property type="protein sequence ID" value="KAG4413502.1"/>
    <property type="molecule type" value="Genomic_DNA"/>
</dbReference>
<feature type="signal peptide" evidence="2">
    <location>
        <begin position="1"/>
        <end position="23"/>
    </location>
</feature>
<sequence>MKISLAAVLSLGTVSTLLAVTDGAPLRHRENALNTRSCTHDCTNVATIGSYTSESESDYLKKKRDELDETIARILVRAGPLISPKGPKGKDGDSTSDAAPVSFTGGTGDKTDPETAGGLDGPIIDTRPPSDRQSGEGSGARPPVPAEAAPVTASTFSNPKDEATRQVGESRVNDLRIAISTNRADKDRGSVESNGYIRTDDPDMTNPARGPLENEFGMDRGRYLSQFGIQATKDMKAGPGKVWQNLVVKNREGSGYISQYAVSASQKAIILKDSRAKDNDENLQPGGDPDRAMKLRDMTIDSWRSAAGNPEAVKELKWIVRNDVVTDESKVAIDAAFGKAGADPKKKAVFRSDSQDPNELAAYQQVAGSFQLRGIVQMLSDHHQELGNLQIVALHVFTNKNTEREKARDRAGNLAGYYAIVTELGR</sequence>
<feature type="region of interest" description="Disordered" evidence="1">
    <location>
        <begin position="80"/>
        <end position="209"/>
    </location>
</feature>
<evidence type="ECO:0000256" key="2">
    <source>
        <dbReference type="SAM" id="SignalP"/>
    </source>
</evidence>
<organism evidence="3 4">
    <name type="scientific">Cadophora malorum</name>
    <dbReference type="NCBI Taxonomy" id="108018"/>
    <lineage>
        <taxon>Eukaryota</taxon>
        <taxon>Fungi</taxon>
        <taxon>Dikarya</taxon>
        <taxon>Ascomycota</taxon>
        <taxon>Pezizomycotina</taxon>
        <taxon>Leotiomycetes</taxon>
        <taxon>Helotiales</taxon>
        <taxon>Ploettnerulaceae</taxon>
        <taxon>Cadophora</taxon>
    </lineage>
</organism>
<gene>
    <name evidence="3" type="ORF">IFR04_013367</name>
</gene>
<dbReference type="Proteomes" id="UP000664132">
    <property type="component" value="Unassembled WGS sequence"/>
</dbReference>
<protein>
    <submittedName>
        <fullName evidence="3">Uncharacterized protein</fullName>
    </submittedName>
</protein>
<dbReference type="OrthoDB" id="3598066at2759"/>
<name>A0A8H7W388_9HELO</name>
<evidence type="ECO:0000313" key="3">
    <source>
        <dbReference type="EMBL" id="KAG4413502.1"/>
    </source>
</evidence>
<proteinExistence type="predicted"/>
<evidence type="ECO:0000256" key="1">
    <source>
        <dbReference type="SAM" id="MobiDB-lite"/>
    </source>
</evidence>
<keyword evidence="2" id="KW-0732">Signal</keyword>